<dbReference type="Proteomes" id="UP000515808">
    <property type="component" value="Chromosome"/>
</dbReference>
<organism evidence="4 5">
    <name type="scientific">Polaribacter pectinis</name>
    <dbReference type="NCBI Taxonomy" id="2738844"/>
    <lineage>
        <taxon>Bacteria</taxon>
        <taxon>Pseudomonadati</taxon>
        <taxon>Bacteroidota</taxon>
        <taxon>Flavobacteriia</taxon>
        <taxon>Flavobacteriales</taxon>
        <taxon>Flavobacteriaceae</taxon>
    </lineage>
</organism>
<dbReference type="AlphaFoldDB" id="A0A7G9LCC6"/>
<dbReference type="RefSeq" id="WP_187483157.1">
    <property type="nucleotide sequence ID" value="NZ_CP060695.1"/>
</dbReference>
<dbReference type="KEGG" id="ppec:H9W90_03905"/>
<dbReference type="PANTHER" id="PTHR12526:SF629">
    <property type="entry name" value="TEICHURONIC ACID BIOSYNTHESIS GLYCOSYLTRANSFERASE TUAH-RELATED"/>
    <property type="match status" value="1"/>
</dbReference>
<sequence length="337" mass="38932">MKKLNILYIGNNLAKKTKYLTTLENLSNQLSKENFNVIISSNKINKVIRLLDMCMSIIKNNNSLDYILIDTYSTTNFYYAFFTSQLSRLFKIKYIPILHGGNLPERIRKSSFLSKKIFENSYKNVAPSNYLKNAFEKEGYSVEYIPNTINIKDYPYKKRKNSKPKLLWVRAFKNIYNPTLAIETLRSLKEAYSEAILCMVGPFSDDSYTETIHLVKKYNLEDSVEFTGVLPKEDWLKKAKDFDIFINTTNFDNTPISVIEAMALGLPVISTNVGGIPFLINDKVDGLLVDKNNEKQMSLAIMAILEDNYSNLADNARKKVENFDWEIVKHKWLNILN</sequence>
<keyword evidence="2 4" id="KW-0808">Transferase</keyword>
<evidence type="ECO:0000256" key="1">
    <source>
        <dbReference type="ARBA" id="ARBA00022676"/>
    </source>
</evidence>
<gene>
    <name evidence="4" type="ORF">H9W90_03905</name>
</gene>
<evidence type="ECO:0000313" key="5">
    <source>
        <dbReference type="Proteomes" id="UP000515808"/>
    </source>
</evidence>
<evidence type="ECO:0000313" key="4">
    <source>
        <dbReference type="EMBL" id="QNM86275.1"/>
    </source>
</evidence>
<evidence type="ECO:0000256" key="2">
    <source>
        <dbReference type="ARBA" id="ARBA00022679"/>
    </source>
</evidence>
<keyword evidence="1" id="KW-0328">Glycosyltransferase</keyword>
<dbReference type="InterPro" id="IPR001296">
    <property type="entry name" value="Glyco_trans_1"/>
</dbReference>
<accession>A0A7G9LCC6</accession>
<dbReference type="Gene3D" id="3.40.50.2000">
    <property type="entry name" value="Glycogen Phosphorylase B"/>
    <property type="match status" value="2"/>
</dbReference>
<protein>
    <submittedName>
        <fullName evidence="4">Glycosyltransferase family 4 protein</fullName>
    </submittedName>
</protein>
<dbReference type="PANTHER" id="PTHR12526">
    <property type="entry name" value="GLYCOSYLTRANSFERASE"/>
    <property type="match status" value="1"/>
</dbReference>
<dbReference type="EMBL" id="CP060695">
    <property type="protein sequence ID" value="QNM86275.1"/>
    <property type="molecule type" value="Genomic_DNA"/>
</dbReference>
<feature type="domain" description="Glycosyl transferase family 1" evidence="3">
    <location>
        <begin position="159"/>
        <end position="318"/>
    </location>
</feature>
<dbReference type="CDD" id="cd03801">
    <property type="entry name" value="GT4_PimA-like"/>
    <property type="match status" value="1"/>
</dbReference>
<dbReference type="GO" id="GO:0016757">
    <property type="term" value="F:glycosyltransferase activity"/>
    <property type="evidence" value="ECO:0007669"/>
    <property type="project" value="UniProtKB-KW"/>
</dbReference>
<proteinExistence type="predicted"/>
<keyword evidence="5" id="KW-1185">Reference proteome</keyword>
<evidence type="ECO:0000259" key="3">
    <source>
        <dbReference type="Pfam" id="PF00534"/>
    </source>
</evidence>
<dbReference type="SUPFAM" id="SSF53756">
    <property type="entry name" value="UDP-Glycosyltransferase/glycogen phosphorylase"/>
    <property type="match status" value="1"/>
</dbReference>
<reference evidence="4 5" key="1">
    <citation type="submission" date="2020-08" db="EMBL/GenBank/DDBJ databases">
        <title>Polaribacter sp. L12M9 isolated from gut of the Korean scallop.</title>
        <authorList>
            <person name="Jeong Y.S."/>
        </authorList>
    </citation>
    <scope>NUCLEOTIDE SEQUENCE [LARGE SCALE GENOMIC DNA]</scope>
    <source>
        <strain evidence="4 5">L12M9</strain>
    </source>
</reference>
<name>A0A7G9LCC6_9FLAO</name>
<dbReference type="Pfam" id="PF00534">
    <property type="entry name" value="Glycos_transf_1"/>
    <property type="match status" value="1"/>
</dbReference>